<dbReference type="Gene3D" id="1.10.40.60">
    <property type="entry name" value="EpsJ-like"/>
    <property type="match status" value="2"/>
</dbReference>
<dbReference type="EMBL" id="CP104694">
    <property type="protein sequence ID" value="UXI67564.1"/>
    <property type="molecule type" value="Genomic_DNA"/>
</dbReference>
<dbReference type="InterPro" id="IPR049179">
    <property type="entry name" value="T2SSK_SAM-like_2nd"/>
</dbReference>
<evidence type="ECO:0000256" key="3">
    <source>
        <dbReference type="ARBA" id="ARBA00022448"/>
    </source>
</evidence>
<evidence type="ECO:0000256" key="6">
    <source>
        <dbReference type="ARBA" id="ARBA00022692"/>
    </source>
</evidence>
<evidence type="ECO:0000256" key="10">
    <source>
        <dbReference type="PIRNR" id="PIRNR002786"/>
    </source>
</evidence>
<evidence type="ECO:0000256" key="4">
    <source>
        <dbReference type="ARBA" id="ARBA00022475"/>
    </source>
</evidence>
<accession>A0ABY6BBZ1</accession>
<evidence type="ECO:0000256" key="2">
    <source>
        <dbReference type="ARBA" id="ARBA00007246"/>
    </source>
</evidence>
<dbReference type="Proteomes" id="UP001064632">
    <property type="component" value="Chromosome"/>
</dbReference>
<comment type="similarity">
    <text evidence="2 10">Belongs to the GSP K family.</text>
</comment>
<dbReference type="PIRSF" id="PIRSF002786">
    <property type="entry name" value="XcpX"/>
    <property type="match status" value="1"/>
</dbReference>
<keyword evidence="14" id="KW-1185">Reference proteome</keyword>
<evidence type="ECO:0000256" key="8">
    <source>
        <dbReference type="ARBA" id="ARBA00022989"/>
    </source>
</evidence>
<keyword evidence="6" id="KW-0812">Transmembrane</keyword>
<organism evidence="13 14">
    <name type="scientific">Tahibacter amnicola</name>
    <dbReference type="NCBI Taxonomy" id="2976241"/>
    <lineage>
        <taxon>Bacteria</taxon>
        <taxon>Pseudomonadati</taxon>
        <taxon>Pseudomonadota</taxon>
        <taxon>Gammaproteobacteria</taxon>
        <taxon>Lysobacterales</taxon>
        <taxon>Rhodanobacteraceae</taxon>
        <taxon>Tahibacter</taxon>
    </lineage>
</organism>
<evidence type="ECO:0000256" key="5">
    <source>
        <dbReference type="ARBA" id="ARBA00022519"/>
    </source>
</evidence>
<keyword evidence="7" id="KW-0653">Protein transport</keyword>
<reference evidence="13" key="1">
    <citation type="submission" date="2022-09" db="EMBL/GenBank/DDBJ databases">
        <title>Tahibacter sp. nov., isolated from a fresh water.</title>
        <authorList>
            <person name="Baek J.H."/>
            <person name="Lee J.K."/>
            <person name="Kim J.M."/>
            <person name="Jeon C.O."/>
        </authorList>
    </citation>
    <scope>NUCLEOTIDE SEQUENCE</scope>
    <source>
        <strain evidence="13">W38</strain>
    </source>
</reference>
<dbReference type="InterPro" id="IPR005628">
    <property type="entry name" value="GspK"/>
</dbReference>
<feature type="domain" description="T2SS protein K second SAM-like" evidence="11">
    <location>
        <begin position="211"/>
        <end position="250"/>
    </location>
</feature>
<dbReference type="Pfam" id="PF21687">
    <property type="entry name" value="T2SSK_1st"/>
    <property type="match status" value="1"/>
</dbReference>
<dbReference type="Gene3D" id="3.30.1300.30">
    <property type="entry name" value="GSPII I/J protein-like"/>
    <property type="match status" value="1"/>
</dbReference>
<dbReference type="Pfam" id="PF03934">
    <property type="entry name" value="T2SSK"/>
    <property type="match status" value="1"/>
</dbReference>
<dbReference type="PANTHER" id="PTHR38831:SF1">
    <property type="entry name" value="TYPE II SECRETION SYSTEM PROTEIN K-RELATED"/>
    <property type="match status" value="1"/>
</dbReference>
<evidence type="ECO:0000259" key="12">
    <source>
        <dbReference type="Pfam" id="PF21687"/>
    </source>
</evidence>
<protein>
    <recommendedName>
        <fullName evidence="10">Type II secretion system protein K</fullName>
    </recommendedName>
</protein>
<dbReference type="InterPro" id="IPR049031">
    <property type="entry name" value="T2SSK_SAM-like_1st"/>
</dbReference>
<dbReference type="PANTHER" id="PTHR38831">
    <property type="entry name" value="TYPE II SECRETION SYSTEM PROTEIN K"/>
    <property type="match status" value="1"/>
</dbReference>
<evidence type="ECO:0000313" key="14">
    <source>
        <dbReference type="Proteomes" id="UP001064632"/>
    </source>
</evidence>
<evidence type="ECO:0000256" key="7">
    <source>
        <dbReference type="ARBA" id="ARBA00022927"/>
    </source>
</evidence>
<evidence type="ECO:0000313" key="13">
    <source>
        <dbReference type="EMBL" id="UXI67564.1"/>
    </source>
</evidence>
<dbReference type="InterPro" id="IPR045584">
    <property type="entry name" value="Pilin-like"/>
</dbReference>
<keyword evidence="8" id="KW-1133">Transmembrane helix</keyword>
<proteinExistence type="inferred from homology"/>
<dbReference type="RefSeq" id="WP_261694534.1">
    <property type="nucleotide sequence ID" value="NZ_CP104694.1"/>
</dbReference>
<evidence type="ECO:0000256" key="1">
    <source>
        <dbReference type="ARBA" id="ARBA00004533"/>
    </source>
</evidence>
<feature type="domain" description="T2SS protein K first SAM-like" evidence="12">
    <location>
        <begin position="103"/>
        <end position="206"/>
    </location>
</feature>
<keyword evidence="5 10" id="KW-0997">Cell inner membrane</keyword>
<sequence length="311" mass="34203">MRRIAPQRGVALIIALLVVALATVLIAGLTDRGELVAARTRNALRTSQADAYARGLEQYAARLLLKDLDEGRSDFRDDIWSVPMPPQDVPGGTISATVRDLDGCFNVNNVWGSRHAAVWQQRFAALLKALRLDPTLLDVVVDWLDGDLEPGGISRGVGAEDAYYAGVTPAYKTANRLFEHVSELRLLQGVDARVYAALAPHVCALPRNSTLNINTATIPVLQSLDPDITEELARRLWNDGKATFKDVLELQQELQRANVGLGPEFHLGLVTYSDYFQVRGDVVLDGLEFHPVSVLTRFNGVRVLQRSRGSQ</sequence>
<evidence type="ECO:0000259" key="11">
    <source>
        <dbReference type="Pfam" id="PF03934"/>
    </source>
</evidence>
<dbReference type="SUPFAM" id="SSF158544">
    <property type="entry name" value="GspK insert domain-like"/>
    <property type="match status" value="1"/>
</dbReference>
<dbReference type="InterPro" id="IPR038072">
    <property type="entry name" value="GspK_central_sf"/>
</dbReference>
<comment type="subcellular location">
    <subcellularLocation>
        <location evidence="1 10">Cell inner membrane</location>
    </subcellularLocation>
</comment>
<gene>
    <name evidence="13" type="primary">gspK</name>
    <name evidence="13" type="ORF">N4264_22955</name>
</gene>
<keyword evidence="3 10" id="KW-0813">Transport</keyword>
<keyword evidence="9 10" id="KW-0472">Membrane</keyword>
<dbReference type="NCBIfam" id="NF037980">
    <property type="entry name" value="T2SS_GspK"/>
    <property type="match status" value="1"/>
</dbReference>
<evidence type="ECO:0000256" key="9">
    <source>
        <dbReference type="ARBA" id="ARBA00023136"/>
    </source>
</evidence>
<dbReference type="SUPFAM" id="SSF54523">
    <property type="entry name" value="Pili subunits"/>
    <property type="match status" value="1"/>
</dbReference>
<keyword evidence="4 10" id="KW-1003">Cell membrane</keyword>
<name>A0ABY6BBZ1_9GAMM</name>